<proteinExistence type="predicted"/>
<keyword evidence="2" id="KW-1185">Reference proteome</keyword>
<dbReference type="AlphaFoldDB" id="A0A502GCZ2"/>
<gene>
    <name evidence="1" type="ORF">EAH77_15440</name>
</gene>
<sequence>MIYATSEVVLMSTTDAIIDPGSRYVKPGVYIGQEQIPRVVATADYQRIPCYIGRGSNQLLYENKIITRGFVKNELLSFPQQAPYTTRLKFTSNGNKDDAALITTSGETIDKRLWDFIAGDSNQSLIGVRINSAAFDPNLVYLMSYQSADATVLDDTGIPNLSRILTMGYQAGNTDLLPEYYDLEVNLNAFAIGSPTQNKVANDGAGDLPSFRNDLSKYVGPTRTFTLIIDAKRKVMQPTLLNSVAAASNVGTGALVTNLQNWTGTTDTAYTFAVAEIGTGSSYVKFKVSRDVPAYSSELTVKVGFERNVAILDGMYADFGDLTLFKVNDVLTLELGLRDTPLLEVSWFSEDATGGLGQLNVNHLNREATEFTAGLIVQFGTDLTLYEVGDTFTATVECTGRIKWKYDLETVEKISIGNIGQDKTGAVTGIRNAWFAQLRETRATAVTLIEVKVGDLTVTLPKEEWAFDADAKHITFNTKPGGTVTAYLQYTRAPSFGQSYYLTAEALRLDAMYNTVISLTKDNYRAIVGYPSTDNDLAIMAELALEVVGVPQIAIVQIKDADRDGNYVDADYRVGLLATRENKLITDLIILSNSTIFNDVMNELDYRNDPFLSSPTNGWFGYPVQTKVGTALQEEGTLAYYGGQVMKIPAGSYRAGRVLSAASCWGKRTITNRSGYQQELTLDGTFIAGVIAAMNDKLTEPSDTLLRKQVPGFSSVQNFTDLDLGIIGNMQFILLESKASTIKILDITTHDSTAPDMKQLNAMNQKDYTTAIIRQKMDDGLVSIVPDSQADGEMLVGNLLMTLLQDLSTSGKIGKYQEKNGSGRQIENDRDIWVQRKDNDPTTYYFRYAYYLRYHIGRLYGTYRVDQDLLGSTS</sequence>
<name>A0A502GCZ2_9GAMM</name>
<protein>
    <submittedName>
        <fullName evidence="1">Uncharacterized protein</fullName>
    </submittedName>
</protein>
<organism evidence="1 2">
    <name type="scientific">Ewingella americana</name>
    <dbReference type="NCBI Taxonomy" id="41202"/>
    <lineage>
        <taxon>Bacteria</taxon>
        <taxon>Pseudomonadati</taxon>
        <taxon>Pseudomonadota</taxon>
        <taxon>Gammaproteobacteria</taxon>
        <taxon>Enterobacterales</taxon>
        <taxon>Yersiniaceae</taxon>
        <taxon>Ewingella</taxon>
    </lineage>
</organism>
<dbReference type="EMBL" id="RCZD01000008">
    <property type="protein sequence ID" value="TPG59959.1"/>
    <property type="molecule type" value="Genomic_DNA"/>
</dbReference>
<reference evidence="1 2" key="1">
    <citation type="journal article" date="2019" name="Environ. Microbiol.">
        <title>Species interactions and distinct microbial communities in high Arctic permafrost affected cryosols are associated with the CH4 and CO2 gas fluxes.</title>
        <authorList>
            <person name="Altshuler I."/>
            <person name="Hamel J."/>
            <person name="Turney S."/>
            <person name="Magnuson E."/>
            <person name="Levesque R."/>
            <person name="Greer C."/>
            <person name="Whyte L.G."/>
        </authorList>
    </citation>
    <scope>NUCLEOTIDE SEQUENCE [LARGE SCALE GENOMIC DNA]</scope>
    <source>
        <strain evidence="1 2">E4</strain>
    </source>
</reference>
<accession>A0A502GCZ2</accession>
<evidence type="ECO:0000313" key="2">
    <source>
        <dbReference type="Proteomes" id="UP000317663"/>
    </source>
</evidence>
<evidence type="ECO:0000313" key="1">
    <source>
        <dbReference type="EMBL" id="TPG59959.1"/>
    </source>
</evidence>
<dbReference type="Proteomes" id="UP000317663">
    <property type="component" value="Unassembled WGS sequence"/>
</dbReference>
<comment type="caution">
    <text evidence="1">The sequence shown here is derived from an EMBL/GenBank/DDBJ whole genome shotgun (WGS) entry which is preliminary data.</text>
</comment>